<protein>
    <submittedName>
        <fullName evidence="1">Uncharacterized protein</fullName>
    </submittedName>
</protein>
<evidence type="ECO:0000313" key="1">
    <source>
        <dbReference type="EMBL" id="PSR82830.1"/>
    </source>
</evidence>
<dbReference type="Proteomes" id="UP000241462">
    <property type="component" value="Unassembled WGS sequence"/>
</dbReference>
<evidence type="ECO:0000313" key="2">
    <source>
        <dbReference type="Proteomes" id="UP000241462"/>
    </source>
</evidence>
<organism evidence="1 2">
    <name type="scientific">Coniella lustricola</name>
    <dbReference type="NCBI Taxonomy" id="2025994"/>
    <lineage>
        <taxon>Eukaryota</taxon>
        <taxon>Fungi</taxon>
        <taxon>Dikarya</taxon>
        <taxon>Ascomycota</taxon>
        <taxon>Pezizomycotina</taxon>
        <taxon>Sordariomycetes</taxon>
        <taxon>Sordariomycetidae</taxon>
        <taxon>Diaporthales</taxon>
        <taxon>Schizoparmaceae</taxon>
        <taxon>Coniella</taxon>
    </lineage>
</organism>
<sequence length="191" mass="20179">MWSRQASTIGHLIQNETRLEMNSPFASVIRIQSVSPPPQLKPSPVCICICLPRRLLLLLPLQHSRSPTNHHTQLCATTAFILTARASATTDPSAAAAAAAAATTTAHIRSPQRSPRGLLISTPRNAQPRLQLLHVGAVPLDGEMDRVGPAAGNVAGHGAGEVEDAAFGACSDELSGTEGWRYCDCCCCCCC</sequence>
<gene>
    <name evidence="1" type="ORF">BD289DRAFT_436721</name>
</gene>
<keyword evidence="2" id="KW-1185">Reference proteome</keyword>
<accession>A0A2T3A4T3</accession>
<reference evidence="1 2" key="1">
    <citation type="journal article" date="2018" name="Mycol. Prog.">
        <title>Coniella lustricola, a new species from submerged detritus.</title>
        <authorList>
            <person name="Raudabaugh D.B."/>
            <person name="Iturriaga T."/>
            <person name="Carver A."/>
            <person name="Mondo S."/>
            <person name="Pangilinan J."/>
            <person name="Lipzen A."/>
            <person name="He G."/>
            <person name="Amirebrahimi M."/>
            <person name="Grigoriev I.V."/>
            <person name="Miller A.N."/>
        </authorList>
    </citation>
    <scope>NUCLEOTIDE SEQUENCE [LARGE SCALE GENOMIC DNA]</scope>
    <source>
        <strain evidence="1 2">B22-T-1</strain>
    </source>
</reference>
<dbReference type="EMBL" id="KZ678469">
    <property type="protein sequence ID" value="PSR82830.1"/>
    <property type="molecule type" value="Genomic_DNA"/>
</dbReference>
<proteinExistence type="predicted"/>
<dbReference type="InParanoid" id="A0A2T3A4T3"/>
<dbReference type="AlphaFoldDB" id="A0A2T3A4T3"/>
<name>A0A2T3A4T3_9PEZI</name>